<evidence type="ECO:0000313" key="2">
    <source>
        <dbReference type="Proteomes" id="UP001055057"/>
    </source>
</evidence>
<name>A0ABQ4U7E4_9HYPH</name>
<sequence length="287" mass="32893">MVNYVLRPQPNHAALPRPDVIETLDPDLDYELYANNCMSRIAFAGIGLAHVLASADVQLGPLCFVTLVPARCAHPVGDGRPGTCEENTLWRRIGRAANFDVHVLKQMARQALGGIPFIGMVEAALYWRWRPGRQSRHDWVAWHCHLITWGAHAEEVSRVLAPFRARHTSMMEGVAAAHVQAVEDDDLTRQFLYMMKAPQKMTRVEYFKRPWTSPTTGEVKPPGLHSQKDWLQTGHRIRLMDVMGHRKLDELFFGNREGTALYRTIRAEALAPFRDRQRREERARSRR</sequence>
<proteinExistence type="predicted"/>
<reference evidence="1" key="1">
    <citation type="journal article" date="2021" name="Front. Microbiol.">
        <title>Comprehensive Comparative Genomics and Phenotyping of Methylobacterium Species.</title>
        <authorList>
            <person name="Alessa O."/>
            <person name="Ogura Y."/>
            <person name="Fujitani Y."/>
            <person name="Takami H."/>
            <person name="Hayashi T."/>
            <person name="Sahin N."/>
            <person name="Tani A."/>
        </authorList>
    </citation>
    <scope>NUCLEOTIDE SEQUENCE</scope>
    <source>
        <strain evidence="1">DSM 23632</strain>
    </source>
</reference>
<dbReference type="EMBL" id="BPRB01000417">
    <property type="protein sequence ID" value="GJE62802.1"/>
    <property type="molecule type" value="Genomic_DNA"/>
</dbReference>
<accession>A0ABQ4U7E4</accession>
<protein>
    <submittedName>
        <fullName evidence="1">Uncharacterized protein</fullName>
    </submittedName>
</protein>
<gene>
    <name evidence="1" type="ORF">MPOCJGCO_4938</name>
</gene>
<dbReference type="Proteomes" id="UP001055057">
    <property type="component" value="Unassembled WGS sequence"/>
</dbReference>
<organism evidence="1 2">
    <name type="scientific">Methylobacterium trifolii</name>
    <dbReference type="NCBI Taxonomy" id="1003092"/>
    <lineage>
        <taxon>Bacteria</taxon>
        <taxon>Pseudomonadati</taxon>
        <taxon>Pseudomonadota</taxon>
        <taxon>Alphaproteobacteria</taxon>
        <taxon>Hyphomicrobiales</taxon>
        <taxon>Methylobacteriaceae</taxon>
        <taxon>Methylobacterium</taxon>
    </lineage>
</organism>
<evidence type="ECO:0000313" key="1">
    <source>
        <dbReference type="EMBL" id="GJE62802.1"/>
    </source>
</evidence>
<keyword evidence="2" id="KW-1185">Reference proteome</keyword>
<comment type="caution">
    <text evidence="1">The sequence shown here is derived from an EMBL/GenBank/DDBJ whole genome shotgun (WGS) entry which is preliminary data.</text>
</comment>
<reference evidence="1" key="2">
    <citation type="submission" date="2021-08" db="EMBL/GenBank/DDBJ databases">
        <authorList>
            <person name="Tani A."/>
            <person name="Ola A."/>
            <person name="Ogura Y."/>
            <person name="Katsura K."/>
            <person name="Hayashi T."/>
        </authorList>
    </citation>
    <scope>NUCLEOTIDE SEQUENCE</scope>
    <source>
        <strain evidence="1">DSM 23632</strain>
    </source>
</reference>